<evidence type="ECO:0000256" key="2">
    <source>
        <dbReference type="ARBA" id="ARBA00022475"/>
    </source>
</evidence>
<feature type="transmembrane region" description="Helical" evidence="6">
    <location>
        <begin position="42"/>
        <end position="61"/>
    </location>
</feature>
<evidence type="ECO:0000256" key="3">
    <source>
        <dbReference type="ARBA" id="ARBA00022692"/>
    </source>
</evidence>
<evidence type="ECO:0000259" key="7">
    <source>
        <dbReference type="Pfam" id="PF13396"/>
    </source>
</evidence>
<dbReference type="RefSeq" id="WP_353546276.1">
    <property type="nucleotide sequence ID" value="NZ_JAGKSB010000004.1"/>
</dbReference>
<keyword evidence="5 6" id="KW-0472">Membrane</keyword>
<evidence type="ECO:0000256" key="4">
    <source>
        <dbReference type="ARBA" id="ARBA00022989"/>
    </source>
</evidence>
<evidence type="ECO:0000256" key="5">
    <source>
        <dbReference type="ARBA" id="ARBA00023136"/>
    </source>
</evidence>
<dbReference type="AlphaFoldDB" id="A0A8T4H6K3"/>
<reference evidence="8" key="1">
    <citation type="submission" date="2021-03" db="EMBL/GenBank/DDBJ databases">
        <authorList>
            <person name="Lu T."/>
            <person name="Wang Q."/>
            <person name="Han X."/>
        </authorList>
    </citation>
    <scope>NUCLEOTIDE SEQUENCE</scope>
    <source>
        <strain evidence="8">WQ 2009</strain>
    </source>
</reference>
<proteinExistence type="predicted"/>
<feature type="domain" description="Cardiolipin synthase N-terminal" evidence="7">
    <location>
        <begin position="21"/>
        <end position="61"/>
    </location>
</feature>
<dbReference type="InterPro" id="IPR027379">
    <property type="entry name" value="CLS_N"/>
</dbReference>
<comment type="caution">
    <text evidence="8">The sequence shown here is derived from an EMBL/GenBank/DDBJ whole genome shotgun (WGS) entry which is preliminary data.</text>
</comment>
<evidence type="ECO:0000256" key="1">
    <source>
        <dbReference type="ARBA" id="ARBA00004651"/>
    </source>
</evidence>
<evidence type="ECO:0000256" key="6">
    <source>
        <dbReference type="SAM" id="Phobius"/>
    </source>
</evidence>
<sequence>MLFINIGKFELIFILLTILSFWIYTFYHIAKNKALSNSEKNLWYLIVLLANGFGILVYWIFCKKHK</sequence>
<feature type="transmembrane region" description="Helical" evidence="6">
    <location>
        <begin position="12"/>
        <end position="30"/>
    </location>
</feature>
<dbReference type="Pfam" id="PF13396">
    <property type="entry name" value="PLDc_N"/>
    <property type="match status" value="1"/>
</dbReference>
<keyword evidence="4 6" id="KW-1133">Transmembrane helix</keyword>
<keyword evidence="2" id="KW-1003">Cell membrane</keyword>
<comment type="subcellular location">
    <subcellularLocation>
        <location evidence="1">Cell membrane</location>
        <topology evidence="1">Multi-pass membrane protein</topology>
    </subcellularLocation>
</comment>
<keyword evidence="9" id="KW-1185">Reference proteome</keyword>
<evidence type="ECO:0000313" key="9">
    <source>
        <dbReference type="Proteomes" id="UP000679691"/>
    </source>
</evidence>
<dbReference type="GO" id="GO:0005886">
    <property type="term" value="C:plasma membrane"/>
    <property type="evidence" value="ECO:0007669"/>
    <property type="project" value="UniProtKB-SubCell"/>
</dbReference>
<gene>
    <name evidence="8" type="ORF">J5U18_04295</name>
</gene>
<organism evidence="8 9">
    <name type="scientific">Rhinopithecimicrobium faecis</name>
    <dbReference type="NCBI Taxonomy" id="2820698"/>
    <lineage>
        <taxon>Bacteria</taxon>
        <taxon>Pseudomonadati</taxon>
        <taxon>Bacteroidota</taxon>
        <taxon>Sphingobacteriia</taxon>
        <taxon>Sphingobacteriales</taxon>
        <taxon>Sphingobacteriaceae</taxon>
        <taxon>Rhinopithecimicrobium</taxon>
    </lineage>
</organism>
<dbReference type="EMBL" id="JAGKSB010000004">
    <property type="protein sequence ID" value="MBP3942790.1"/>
    <property type="molecule type" value="Genomic_DNA"/>
</dbReference>
<accession>A0A8T4H6K3</accession>
<protein>
    <submittedName>
        <fullName evidence="8">PLDc N-terminal domain-containing protein</fullName>
    </submittedName>
</protein>
<keyword evidence="3 6" id="KW-0812">Transmembrane</keyword>
<name>A0A8T4H6K3_9SPHI</name>
<evidence type="ECO:0000313" key="8">
    <source>
        <dbReference type="EMBL" id="MBP3942790.1"/>
    </source>
</evidence>
<dbReference type="Proteomes" id="UP000679691">
    <property type="component" value="Unassembled WGS sequence"/>
</dbReference>